<feature type="coiled-coil region" evidence="5">
    <location>
        <begin position="39"/>
        <end position="108"/>
    </location>
</feature>
<feature type="coiled-coil region" evidence="5">
    <location>
        <begin position="309"/>
        <end position="735"/>
    </location>
</feature>
<evidence type="ECO:0000256" key="4">
    <source>
        <dbReference type="ARBA" id="ARBA00023054"/>
    </source>
</evidence>
<comment type="caution">
    <text evidence="8">The sequence shown here is derived from an EMBL/GenBank/DDBJ whole genome shotgun (WGS) entry which is preliminary data.</text>
</comment>
<proteinExistence type="predicted"/>
<evidence type="ECO:0000256" key="6">
    <source>
        <dbReference type="SAM" id="MobiDB-lite"/>
    </source>
</evidence>
<feature type="coiled-coil region" evidence="5">
    <location>
        <begin position="793"/>
        <end position="1178"/>
    </location>
</feature>
<gene>
    <name evidence="8" type="ORF">PIBRA_LOCUS9915</name>
</gene>
<dbReference type="Gene3D" id="1.10.287.1490">
    <property type="match status" value="2"/>
</dbReference>
<dbReference type="EMBL" id="CALOZG010000034">
    <property type="protein sequence ID" value="CAH4033650.1"/>
    <property type="molecule type" value="Genomic_DNA"/>
</dbReference>
<dbReference type="InterPro" id="IPR051841">
    <property type="entry name" value="MT-Golgi_org_protein"/>
</dbReference>
<dbReference type="PANTHER" id="PTHR18902">
    <property type="entry name" value="NUCLEAR MITOTIC APPARATUS PROTEIN 1-RELATED"/>
    <property type="match status" value="1"/>
</dbReference>
<dbReference type="SUPFAM" id="SSF90257">
    <property type="entry name" value="Myosin rod fragments"/>
    <property type="match status" value="1"/>
</dbReference>
<evidence type="ECO:0000256" key="1">
    <source>
        <dbReference type="ARBA" id="ARBA00004496"/>
    </source>
</evidence>
<reference evidence="8" key="1">
    <citation type="submission" date="2022-05" db="EMBL/GenBank/DDBJ databases">
        <authorList>
            <person name="Okamura Y."/>
        </authorList>
    </citation>
    <scope>NUCLEOTIDE SEQUENCE</scope>
</reference>
<feature type="coiled-coil region" evidence="5">
    <location>
        <begin position="137"/>
        <end position="171"/>
    </location>
</feature>
<name>A0A9P0TL14_PIEBR</name>
<feature type="domain" description="GRIP" evidence="7">
    <location>
        <begin position="1314"/>
        <end position="1364"/>
    </location>
</feature>
<feature type="region of interest" description="Disordered" evidence="6">
    <location>
        <begin position="1210"/>
        <end position="1231"/>
    </location>
</feature>
<dbReference type="PANTHER" id="PTHR18902:SF25">
    <property type="entry name" value="GRIP AND COILED-COIL DOMAIN-CONTAINING PROTEIN 2"/>
    <property type="match status" value="1"/>
</dbReference>
<dbReference type="GO" id="GO:0005794">
    <property type="term" value="C:Golgi apparatus"/>
    <property type="evidence" value="ECO:0007669"/>
    <property type="project" value="TreeGrafter"/>
</dbReference>
<keyword evidence="9" id="KW-1185">Reference proteome</keyword>
<keyword evidence="3" id="KW-0597">Phosphoprotein</keyword>
<dbReference type="SMART" id="SM00755">
    <property type="entry name" value="Grip"/>
    <property type="match status" value="1"/>
</dbReference>
<evidence type="ECO:0000256" key="5">
    <source>
        <dbReference type="SAM" id="Coils"/>
    </source>
</evidence>
<dbReference type="Pfam" id="PF01465">
    <property type="entry name" value="GRIP"/>
    <property type="match status" value="1"/>
</dbReference>
<evidence type="ECO:0000256" key="3">
    <source>
        <dbReference type="ARBA" id="ARBA00022553"/>
    </source>
</evidence>
<evidence type="ECO:0000313" key="9">
    <source>
        <dbReference type="Proteomes" id="UP001152562"/>
    </source>
</evidence>
<feature type="coiled-coil region" evidence="5">
    <location>
        <begin position="196"/>
        <end position="262"/>
    </location>
</feature>
<dbReference type="PROSITE" id="PS50913">
    <property type="entry name" value="GRIP"/>
    <property type="match status" value="1"/>
</dbReference>
<evidence type="ECO:0000313" key="8">
    <source>
        <dbReference type="EMBL" id="CAH4033650.1"/>
    </source>
</evidence>
<evidence type="ECO:0000259" key="7">
    <source>
        <dbReference type="PROSITE" id="PS50913"/>
    </source>
</evidence>
<protein>
    <recommendedName>
        <fullName evidence="7">GRIP domain-containing protein</fullName>
    </recommendedName>
</protein>
<evidence type="ECO:0000256" key="2">
    <source>
        <dbReference type="ARBA" id="ARBA00022490"/>
    </source>
</evidence>
<sequence length="1439" mass="165586">MDNKENKGLDEEKSNKRSPFDDLSRDELIAKCKGLLVLAQRAKQAKSDYQLEVDKYKNQTAEWDNEKKGLLTSIKTLQELVDSLTEQKLNYITEIDKVQNKLKSIEDKCCNYEEAVKKYKDVILERDHQLATSLQKISDLDSEIISFRRQNNRLMEENEQLINQMTELEASTSEFNKIGLQQREQLQMLEQRICEDSTYSNKIDELSNTIKELESDLEKTKKELLDKDAETKIKLDEINMLYETEKSKKDKANIKLKSYKDKILRCASCINQLKNARYILTKTIKEYSENIPKWQDEIRKASLLLDAQMNDLNKENLSLKTRIEKLEEQLHEINTSQNNVKSQSSEELILARKQINDLEADNMKLKKDLDHLTSTYEDVQNITENENKVLKDNLNAKIAELDNVTKELQNLHIYAERLEDENEKNTSNEDKNANETLILQIKALESEKSILVKEKLSAKENVIELDNMNKSLNNDKAKLKKELDGVKIELERLSKENIKFKEVFSREKDQEVKQLEMKFNNAQSQYENLKKEFENLQDMNGLLREEIETLKFSLEQPNDETENLSDVNASLQADLVKIETKLSAYKQENATLLAELKDCRSEMKAYDEIVVEYEDSKSKLLSYKTENNELLNEMKEINHVLKERGETISKLQKAVSEMETLIETLEKEKDEKQNDLMIKINALENNLKSAEFNTNKRCEDNEKLVMERDNAVEALQEKDGYIASLEKELERLKAASCNAMELPNEDMSTSTISKAEEHSRMKDLDESFEDKYTKLRIFAVKLKKKLNETILQLQTSDQENVKLKKLLDQANKSVDEVDSKDTGLELESQIKSLTSDVERLEADLTQKTDQLKAEVNAHASTKQQLEKALRDVKKKNVLSLEMEDYEKSMKDLTNKMEENKKKIIQMESTIDTQEGTITAMKTQIKLLEEQIKSEETENRHLREELQQTIQDSKEKDNVINAKREIIEKLVQDSEDEKRRNEDAVLEITALLSEKEKVIMNLGEERVELNNKMKKIEFKCGELDEKLRITNIELADLKTEYTSYKVRAQAVLRQNQTIDHSQEEQLKEETAALKAQNESLNTKLNTLHDQYTEQSAELEATRKRAVEAGAEASRAQQRTARLQSDLTRLSQQLESERSQHKLQISTLTQCYKSQITDLEAKLQKESENLRKQIAIVQESAKYEEDLRDKFVPIKDDSSDVELDINVSMIPREEGEGSESAPSPPLSKSFLTAGRRSPVPLDRLLEDGVAEDDTLDTSSLSLTPEQEILDLKRKVLTLHQRVKHVTVLLSESEREGARMVQLSELLKAELRRVRGATQHAHNTEYMKNVTLKFLTLPPGDERSRLVPVLQKILTLSSEESQKIQALAKGLDPNPSKGWGSYLPWPGDPMCSIFGLNSGCIDVPDVLRTLRGALPEICSGQSKPPFSSAFPNSASNKTDCHL</sequence>
<keyword evidence="2" id="KW-0963">Cytoplasm</keyword>
<comment type="subcellular location">
    <subcellularLocation>
        <location evidence="1">Cytoplasm</location>
    </subcellularLocation>
</comment>
<keyword evidence="4 5" id="KW-0175">Coiled coil</keyword>
<feature type="region of interest" description="Disordered" evidence="6">
    <location>
        <begin position="1"/>
        <end position="20"/>
    </location>
</feature>
<dbReference type="InterPro" id="IPR000237">
    <property type="entry name" value="GRIP_dom"/>
</dbReference>
<accession>A0A9P0TL14</accession>
<dbReference type="Proteomes" id="UP001152562">
    <property type="component" value="Unassembled WGS sequence"/>
</dbReference>
<organism evidence="8 9">
    <name type="scientific">Pieris brassicae</name>
    <name type="common">White butterfly</name>
    <name type="synonym">Large white butterfly</name>
    <dbReference type="NCBI Taxonomy" id="7116"/>
    <lineage>
        <taxon>Eukaryota</taxon>
        <taxon>Metazoa</taxon>
        <taxon>Ecdysozoa</taxon>
        <taxon>Arthropoda</taxon>
        <taxon>Hexapoda</taxon>
        <taxon>Insecta</taxon>
        <taxon>Pterygota</taxon>
        <taxon>Neoptera</taxon>
        <taxon>Endopterygota</taxon>
        <taxon>Lepidoptera</taxon>
        <taxon>Glossata</taxon>
        <taxon>Ditrysia</taxon>
        <taxon>Papilionoidea</taxon>
        <taxon>Pieridae</taxon>
        <taxon>Pierinae</taxon>
        <taxon>Pieris</taxon>
    </lineage>
</organism>